<dbReference type="KEGG" id="yti:FNA67_12560"/>
<dbReference type="PROSITE" id="PS50887">
    <property type="entry name" value="GGDEF"/>
    <property type="match status" value="1"/>
</dbReference>
<dbReference type="NCBIfam" id="TIGR00254">
    <property type="entry name" value="GGDEF"/>
    <property type="match status" value="1"/>
</dbReference>
<dbReference type="InterPro" id="IPR029787">
    <property type="entry name" value="Nucleotide_cyclase"/>
</dbReference>
<protein>
    <submittedName>
        <fullName evidence="1">Sensor domain-containing diguanylate cyclase</fullName>
    </submittedName>
</protein>
<dbReference type="Proteomes" id="UP000321062">
    <property type="component" value="Chromosome"/>
</dbReference>
<evidence type="ECO:0000313" key="1">
    <source>
        <dbReference type="EMBL" id="QEE20957.1"/>
    </source>
</evidence>
<dbReference type="InterPro" id="IPR000700">
    <property type="entry name" value="PAS-assoc_C"/>
</dbReference>
<dbReference type="OrthoDB" id="9812260at2"/>
<dbReference type="Gene3D" id="3.30.450.20">
    <property type="entry name" value="PAS domain"/>
    <property type="match status" value="1"/>
</dbReference>
<dbReference type="Pfam" id="PF00990">
    <property type="entry name" value="GGDEF"/>
    <property type="match status" value="1"/>
</dbReference>
<accession>A0A5B9DP36</accession>
<reference evidence="1 2" key="1">
    <citation type="journal article" date="2015" name="Int. J. Syst. Evol. Microbiol.">
        <title>Youhaiella tibetensis gen. nov., sp. nov., isolated from subsurface sediment.</title>
        <authorList>
            <person name="Wang Y.X."/>
            <person name="Huang F.Q."/>
            <person name="Nogi Y."/>
            <person name="Pang S.J."/>
            <person name="Wang P.K."/>
            <person name="Lv J."/>
        </authorList>
    </citation>
    <scope>NUCLEOTIDE SEQUENCE [LARGE SCALE GENOMIC DNA]</scope>
    <source>
        <strain evidence="2">fig4</strain>
    </source>
</reference>
<name>A0A5B9DP36_9HYPH</name>
<dbReference type="SMART" id="SM00267">
    <property type="entry name" value="GGDEF"/>
    <property type="match status" value="1"/>
</dbReference>
<dbReference type="InterPro" id="IPR052155">
    <property type="entry name" value="Biofilm_reg_signaling"/>
</dbReference>
<dbReference type="InterPro" id="IPR043128">
    <property type="entry name" value="Rev_trsase/Diguanyl_cyclase"/>
</dbReference>
<dbReference type="SUPFAM" id="SSF55785">
    <property type="entry name" value="PYP-like sensor domain (PAS domain)"/>
    <property type="match status" value="1"/>
</dbReference>
<evidence type="ECO:0000313" key="2">
    <source>
        <dbReference type="Proteomes" id="UP000321062"/>
    </source>
</evidence>
<dbReference type="RefSeq" id="WP_147656263.1">
    <property type="nucleotide sequence ID" value="NZ_BMFM01000001.1"/>
</dbReference>
<dbReference type="InterPro" id="IPR035965">
    <property type="entry name" value="PAS-like_dom_sf"/>
</dbReference>
<dbReference type="SUPFAM" id="SSF55073">
    <property type="entry name" value="Nucleotide cyclase"/>
    <property type="match status" value="1"/>
</dbReference>
<dbReference type="EMBL" id="CP041690">
    <property type="protein sequence ID" value="QEE20957.1"/>
    <property type="molecule type" value="Genomic_DNA"/>
</dbReference>
<keyword evidence="2" id="KW-1185">Reference proteome</keyword>
<dbReference type="AlphaFoldDB" id="A0A5B9DP36"/>
<dbReference type="PANTHER" id="PTHR44757:SF2">
    <property type="entry name" value="BIOFILM ARCHITECTURE MAINTENANCE PROTEIN MBAA"/>
    <property type="match status" value="1"/>
</dbReference>
<dbReference type="InterPro" id="IPR000160">
    <property type="entry name" value="GGDEF_dom"/>
</dbReference>
<dbReference type="PROSITE" id="PS50113">
    <property type="entry name" value="PAC"/>
    <property type="match status" value="1"/>
</dbReference>
<gene>
    <name evidence="1" type="ORF">FNA67_12560</name>
</gene>
<dbReference type="PANTHER" id="PTHR44757">
    <property type="entry name" value="DIGUANYLATE CYCLASE DGCP"/>
    <property type="match status" value="1"/>
</dbReference>
<proteinExistence type="predicted"/>
<dbReference type="CDD" id="cd01949">
    <property type="entry name" value="GGDEF"/>
    <property type="match status" value="1"/>
</dbReference>
<sequence length="340" mass="37510">MSYRSALAQQVEPLALEANALALQARVREQEAIIESLRRQISDDRLVFERSSAAARIGLWECDLSSEKLIWSDVVYDIFGLPRGSRLDRQATLERYVGNSARELVSRRTAAIRDRTGFTLDAEIIAFTGQTRWIRITASVDCRDGQPFRVFGMKQDITEEKLLADRTRYLAENDVLTGLANRAKFQSTLSRVCANAESGESRALLIVDLDGFKLVNDTHGHMAGDECLREAARRLRSICGDTELVARLGGDEFGIVCSGDVDLPALNTLSQAIIEEMQRPVFYGGQALHFGASVGIALLDRCTPSQLYKAADTALYEAKSAGRNAFRATTGLRVGSRSQV</sequence>
<dbReference type="Gene3D" id="3.30.70.270">
    <property type="match status" value="1"/>
</dbReference>
<organism evidence="1 2">
    <name type="scientific">Paradevosia tibetensis</name>
    <dbReference type="NCBI Taxonomy" id="1447062"/>
    <lineage>
        <taxon>Bacteria</taxon>
        <taxon>Pseudomonadati</taxon>
        <taxon>Pseudomonadota</taxon>
        <taxon>Alphaproteobacteria</taxon>
        <taxon>Hyphomicrobiales</taxon>
        <taxon>Devosiaceae</taxon>
        <taxon>Paradevosia</taxon>
    </lineage>
</organism>